<dbReference type="Proteomes" id="UP000070133">
    <property type="component" value="Unassembled WGS sequence"/>
</dbReference>
<feature type="transmembrane region" description="Helical" evidence="2">
    <location>
        <begin position="6"/>
        <end position="25"/>
    </location>
</feature>
<evidence type="ECO:0000256" key="2">
    <source>
        <dbReference type="SAM" id="Phobius"/>
    </source>
</evidence>
<dbReference type="AlphaFoldDB" id="A0A139GV47"/>
<keyword evidence="2" id="KW-0472">Membrane</keyword>
<feature type="compositionally biased region" description="Gly residues" evidence="1">
    <location>
        <begin position="141"/>
        <end position="158"/>
    </location>
</feature>
<dbReference type="OrthoDB" id="5414285at2759"/>
<name>A0A139GV47_9PEZI</name>
<protein>
    <recommendedName>
        <fullName evidence="5">Acid phosphatase-like protein</fullName>
    </recommendedName>
</protein>
<evidence type="ECO:0000313" key="4">
    <source>
        <dbReference type="Proteomes" id="UP000070133"/>
    </source>
</evidence>
<organism evidence="3 4">
    <name type="scientific">Pseudocercospora eumusae</name>
    <dbReference type="NCBI Taxonomy" id="321146"/>
    <lineage>
        <taxon>Eukaryota</taxon>
        <taxon>Fungi</taxon>
        <taxon>Dikarya</taxon>
        <taxon>Ascomycota</taxon>
        <taxon>Pezizomycotina</taxon>
        <taxon>Dothideomycetes</taxon>
        <taxon>Dothideomycetidae</taxon>
        <taxon>Mycosphaerellales</taxon>
        <taxon>Mycosphaerellaceae</taxon>
        <taxon>Pseudocercospora</taxon>
    </lineage>
</organism>
<dbReference type="EMBL" id="LFZN01000333">
    <property type="protein sequence ID" value="KXS94059.1"/>
    <property type="molecule type" value="Genomic_DNA"/>
</dbReference>
<dbReference type="STRING" id="321146.A0A139GV47"/>
<evidence type="ECO:0008006" key="5">
    <source>
        <dbReference type="Google" id="ProtNLM"/>
    </source>
</evidence>
<gene>
    <name evidence="3" type="ORF">AC578_3373</name>
</gene>
<keyword evidence="2" id="KW-0812">Transmembrane</keyword>
<evidence type="ECO:0000256" key="1">
    <source>
        <dbReference type="SAM" id="MobiDB-lite"/>
    </source>
</evidence>
<feature type="compositionally biased region" description="Basic and acidic residues" evidence="1">
    <location>
        <begin position="166"/>
        <end position="178"/>
    </location>
</feature>
<sequence>MEGWGVFLIILVLLLLFGGGGYVGYAHYRARRLGLPPPNLNPFSKNKPENPTYRAPAPAPAPAPGGIQGWVTDKWNSLRNQRTAGGAYESTGYGAGRSGTGRGRGFGPLDPDEAWDARVDNEASGYYEEQELGLQDPAQGPYGGGGYGDNVGVGGIDAGRGRSRSRQRELDDRYDQEVHGGQGGSTLNPFGDGAEASNMSLRSVSPRPHEDTSYHGSTRPAHKKQNSTVGSRGSADNSPTERRSMFTEDV</sequence>
<keyword evidence="4" id="KW-1185">Reference proteome</keyword>
<feature type="compositionally biased region" description="Basic and acidic residues" evidence="1">
    <location>
        <begin position="239"/>
        <end position="250"/>
    </location>
</feature>
<proteinExistence type="predicted"/>
<reference evidence="3 4" key="1">
    <citation type="submission" date="2015-07" db="EMBL/GenBank/DDBJ databases">
        <title>Comparative genomics of the Sigatoka disease complex on banana suggests a link between parallel evolutionary changes in Pseudocercospora fijiensis and Pseudocercospora eumusae and increased virulence on the banana host.</title>
        <authorList>
            <person name="Chang T.-C."/>
            <person name="Salvucci A."/>
            <person name="Crous P.W."/>
            <person name="Stergiopoulos I."/>
        </authorList>
    </citation>
    <scope>NUCLEOTIDE SEQUENCE [LARGE SCALE GENOMIC DNA]</scope>
    <source>
        <strain evidence="3 4">CBS 114824</strain>
    </source>
</reference>
<accession>A0A139GV47</accession>
<comment type="caution">
    <text evidence="3">The sequence shown here is derived from an EMBL/GenBank/DDBJ whole genome shotgun (WGS) entry which is preliminary data.</text>
</comment>
<keyword evidence="2" id="KW-1133">Transmembrane helix</keyword>
<feature type="compositionally biased region" description="Polar residues" evidence="1">
    <location>
        <begin position="226"/>
        <end position="238"/>
    </location>
</feature>
<evidence type="ECO:0000313" key="3">
    <source>
        <dbReference type="EMBL" id="KXS94059.1"/>
    </source>
</evidence>
<feature type="region of interest" description="Disordered" evidence="1">
    <location>
        <begin position="130"/>
        <end position="250"/>
    </location>
</feature>